<keyword evidence="3" id="KW-1185">Reference proteome</keyword>
<name>A0A2V1E9N2_9PLEO</name>
<proteinExistence type="predicted"/>
<protein>
    <submittedName>
        <fullName evidence="2">Uncharacterized protein</fullName>
    </submittedName>
</protein>
<accession>A0A2V1E9N2</accession>
<organism evidence="2 3">
    <name type="scientific">Periconia macrospinosa</name>
    <dbReference type="NCBI Taxonomy" id="97972"/>
    <lineage>
        <taxon>Eukaryota</taxon>
        <taxon>Fungi</taxon>
        <taxon>Dikarya</taxon>
        <taxon>Ascomycota</taxon>
        <taxon>Pezizomycotina</taxon>
        <taxon>Dothideomycetes</taxon>
        <taxon>Pleosporomycetidae</taxon>
        <taxon>Pleosporales</taxon>
        <taxon>Massarineae</taxon>
        <taxon>Periconiaceae</taxon>
        <taxon>Periconia</taxon>
    </lineage>
</organism>
<evidence type="ECO:0000256" key="1">
    <source>
        <dbReference type="SAM" id="MobiDB-lite"/>
    </source>
</evidence>
<feature type="region of interest" description="Disordered" evidence="1">
    <location>
        <begin position="1"/>
        <end position="29"/>
    </location>
</feature>
<dbReference type="AlphaFoldDB" id="A0A2V1E9N2"/>
<evidence type="ECO:0000313" key="3">
    <source>
        <dbReference type="Proteomes" id="UP000244855"/>
    </source>
</evidence>
<reference evidence="2 3" key="1">
    <citation type="journal article" date="2018" name="Sci. Rep.">
        <title>Comparative genomics provides insights into the lifestyle and reveals functional heterogeneity of dark septate endophytic fungi.</title>
        <authorList>
            <person name="Knapp D.G."/>
            <person name="Nemeth J.B."/>
            <person name="Barry K."/>
            <person name="Hainaut M."/>
            <person name="Henrissat B."/>
            <person name="Johnson J."/>
            <person name="Kuo A."/>
            <person name="Lim J.H.P."/>
            <person name="Lipzen A."/>
            <person name="Nolan M."/>
            <person name="Ohm R.A."/>
            <person name="Tamas L."/>
            <person name="Grigoriev I.V."/>
            <person name="Spatafora J.W."/>
            <person name="Nagy L.G."/>
            <person name="Kovacs G.M."/>
        </authorList>
    </citation>
    <scope>NUCLEOTIDE SEQUENCE [LARGE SCALE GENOMIC DNA]</scope>
    <source>
        <strain evidence="2 3">DSE2036</strain>
    </source>
</reference>
<dbReference type="Gene3D" id="3.40.395.10">
    <property type="entry name" value="Adenoviral Proteinase, Chain A"/>
    <property type="match status" value="1"/>
</dbReference>
<sequence length="399" mass="45603">MGSVADYSEATRDRPASSPSAASKDEFPRANDTERAVIREFCSPITKSTNTRSGRALAHNCDIRSIVDSSSLMKPRAVEAFATWISPNLSSEIRFLPTKILAHTLFSGDYRRNWDTCMKELRINAADIKETGLIHEFWIPVYREQMWSLLIINIENTTAELTLFEPAHSSVLNKLKADINVWICKVWKTWIRGKTGKKKNWVVEVIDVDSSARQKESGLWLCLELYQVATGADLSIADGEMKEWRDFVAAKAMEGIDKLLAEDKAKSEYILLFVNRCWKAGLLTYMLQKRSEVELDELGSIEVWAGFYCRIHLNLKYHPGRHHNLDVQNIEGEPNHMIVLGFLSLSFSWLTKYGSGFYWVYLHATMYYQNGVGMRIFRQARIPTHRFISGFFIGHGGSN</sequence>
<gene>
    <name evidence="2" type="ORF">DM02DRAFT_622588</name>
</gene>
<dbReference type="Proteomes" id="UP000244855">
    <property type="component" value="Unassembled WGS sequence"/>
</dbReference>
<dbReference type="EMBL" id="KZ805305">
    <property type="protein sequence ID" value="PVI07237.1"/>
    <property type="molecule type" value="Genomic_DNA"/>
</dbReference>
<dbReference type="OrthoDB" id="10626537at2759"/>
<evidence type="ECO:0000313" key="2">
    <source>
        <dbReference type="EMBL" id="PVI07237.1"/>
    </source>
</evidence>